<dbReference type="RefSeq" id="WP_152215335.1">
    <property type="nucleotide sequence ID" value="NZ_WESC01000004.1"/>
</dbReference>
<proteinExistence type="predicted"/>
<organism evidence="3 4">
    <name type="scientific">Parvibaculum sedimenti</name>
    <dbReference type="NCBI Taxonomy" id="2608632"/>
    <lineage>
        <taxon>Bacteria</taxon>
        <taxon>Pseudomonadati</taxon>
        <taxon>Pseudomonadota</taxon>
        <taxon>Alphaproteobacteria</taxon>
        <taxon>Hyphomicrobiales</taxon>
        <taxon>Parvibaculaceae</taxon>
        <taxon>Parvibaculum</taxon>
    </lineage>
</organism>
<gene>
    <name evidence="3" type="ORF">F2P47_06260</name>
</gene>
<dbReference type="InterPro" id="IPR053269">
    <property type="entry name" value="Asp-Met_ligase"/>
</dbReference>
<keyword evidence="4" id="KW-1185">Reference proteome</keyword>
<evidence type="ECO:0000313" key="3">
    <source>
        <dbReference type="EMBL" id="KAB7741342.1"/>
    </source>
</evidence>
<dbReference type="SUPFAM" id="SSF56059">
    <property type="entry name" value="Glutathione synthetase ATP-binding domain-like"/>
    <property type="match status" value="1"/>
</dbReference>
<dbReference type="PANTHER" id="PTHR37018">
    <property type="entry name" value="CULTURE SPECIFIC PROTEIN, PUTATIVE (AFU_ORTHOLOGUE AFUA_2G00130)-RELATED"/>
    <property type="match status" value="1"/>
</dbReference>
<keyword evidence="1" id="KW-0547">Nucleotide-binding</keyword>
<dbReference type="AlphaFoldDB" id="A0A6N6VPN6"/>
<dbReference type="PROSITE" id="PS50975">
    <property type="entry name" value="ATP_GRASP"/>
    <property type="match status" value="1"/>
</dbReference>
<dbReference type="Proteomes" id="UP000468901">
    <property type="component" value="Unassembled WGS sequence"/>
</dbReference>
<feature type="domain" description="ATP-grasp" evidence="2">
    <location>
        <begin position="115"/>
        <end position="325"/>
    </location>
</feature>
<dbReference type="PANTHER" id="PTHR37018:SF1">
    <property type="entry name" value="CULTURE SPECIFIC PROTEIN, PUTATIVE (AFU_ORTHOLOGUE AFUA_2G00130)-RELATED"/>
    <property type="match status" value="1"/>
</dbReference>
<name>A0A6N6VPN6_9HYPH</name>
<accession>A0A6N6VPN6</accession>
<keyword evidence="1" id="KW-0067">ATP-binding</keyword>
<sequence>MSAHLIPAISDRDMLPADAAFMARTDLTQTRMLGYTPLNIDAVTTHLMGLLGERPSVRHVSGATDEILTILEAAGLQVVEDIRRYESGAEAERQADALIAEGYRLFSPYPLPRGRYPENAQLVPPALWVHLNSKENLGDLVDPAHLPERKIMTFDEVRARKINTPIWLKAAGDEATGWGYAVRHCTDATGFDIALSEMRKLDTSDRVIVEEHVPVTDSWCASIIVHEDRTLYAGSAEQVFSCPGHQSGSLIDPANLLPDPNLAIAVGEAARKRGFLGIAGMDIGQTVNGRTVVFDPNFRFNSSTSQALLHPAAAARARLPVSLSLNLMTTLSMAEIARRLREPIDDLWFVPTRLVDAARLSAANGRSIVTGFVLAENRDKAFATQAVIAAMLDTA</sequence>
<evidence type="ECO:0000256" key="1">
    <source>
        <dbReference type="PROSITE-ProRule" id="PRU00409"/>
    </source>
</evidence>
<dbReference type="GO" id="GO:0005524">
    <property type="term" value="F:ATP binding"/>
    <property type="evidence" value="ECO:0007669"/>
    <property type="project" value="UniProtKB-UniRule"/>
</dbReference>
<dbReference type="GO" id="GO:0046872">
    <property type="term" value="F:metal ion binding"/>
    <property type="evidence" value="ECO:0007669"/>
    <property type="project" value="InterPro"/>
</dbReference>
<reference evidence="3 4" key="1">
    <citation type="submission" date="2019-09" db="EMBL/GenBank/DDBJ databases">
        <title>Parvibaculum sedimenti sp. nov., isolated from sediment.</title>
        <authorList>
            <person name="Wang Y."/>
        </authorList>
    </citation>
    <scope>NUCLEOTIDE SEQUENCE [LARGE SCALE GENOMIC DNA]</scope>
    <source>
        <strain evidence="3 4">HXT-9</strain>
    </source>
</reference>
<dbReference type="InterPro" id="IPR011761">
    <property type="entry name" value="ATP-grasp"/>
</dbReference>
<evidence type="ECO:0000313" key="4">
    <source>
        <dbReference type="Proteomes" id="UP000468901"/>
    </source>
</evidence>
<comment type="caution">
    <text evidence="3">The sequence shown here is derived from an EMBL/GenBank/DDBJ whole genome shotgun (WGS) entry which is preliminary data.</text>
</comment>
<dbReference type="EMBL" id="WESC01000004">
    <property type="protein sequence ID" value="KAB7741342.1"/>
    <property type="molecule type" value="Genomic_DNA"/>
</dbReference>
<protein>
    <recommendedName>
        <fullName evidence="2">ATP-grasp domain-containing protein</fullName>
    </recommendedName>
</protein>
<evidence type="ECO:0000259" key="2">
    <source>
        <dbReference type="PROSITE" id="PS50975"/>
    </source>
</evidence>